<dbReference type="OrthoDB" id="9804262at2"/>
<dbReference type="Proteomes" id="UP000192602">
    <property type="component" value="Unassembled WGS sequence"/>
</dbReference>
<accession>A0A1W1WS90</accession>
<gene>
    <name evidence="1" type="ORF">SAMN05660197_0993</name>
</gene>
<organism evidence="1 2">
    <name type="scientific">Nitratiruptor tergarcus DSM 16512</name>
    <dbReference type="NCBI Taxonomy" id="1069081"/>
    <lineage>
        <taxon>Bacteria</taxon>
        <taxon>Pseudomonadati</taxon>
        <taxon>Campylobacterota</taxon>
        <taxon>Epsilonproteobacteria</taxon>
        <taxon>Nautiliales</taxon>
        <taxon>Nitratiruptoraceae</taxon>
        <taxon>Nitratiruptor</taxon>
    </lineage>
</organism>
<evidence type="ECO:0000313" key="1">
    <source>
        <dbReference type="EMBL" id="SMC09188.1"/>
    </source>
</evidence>
<sequence length="189" mass="20811">MQSKVGKCPKCGKAVVDRGSFYGCAGFVKGCDFSIGKSSLSHLGHPTITPKEMRALLKGSVQLSFKISSGIERLFWVELVQKASKFLPQVDFTAGIAAESLGSCPVCGADIVEYPLSYGCSKWEEGCEFAIFKDSIKKFGGKMLTKKDAKELLKNGQIEVKIRGFDKKMKKVNLLLDSEFGCRMDFKNR</sequence>
<keyword evidence="2" id="KW-1185">Reference proteome</keyword>
<evidence type="ECO:0000313" key="2">
    <source>
        <dbReference type="Proteomes" id="UP000192602"/>
    </source>
</evidence>
<proteinExistence type="predicted"/>
<dbReference type="RefSeq" id="WP_143779631.1">
    <property type="nucleotide sequence ID" value="NZ_AP026671.1"/>
</dbReference>
<name>A0A1W1WS90_9BACT</name>
<protein>
    <submittedName>
        <fullName evidence="1">DNA topoisomerase-3</fullName>
    </submittedName>
</protein>
<dbReference type="AlphaFoldDB" id="A0A1W1WS90"/>
<dbReference type="GO" id="GO:0016853">
    <property type="term" value="F:isomerase activity"/>
    <property type="evidence" value="ECO:0007669"/>
    <property type="project" value="UniProtKB-KW"/>
</dbReference>
<dbReference type="EMBL" id="FWWZ01000001">
    <property type="protein sequence ID" value="SMC09188.1"/>
    <property type="molecule type" value="Genomic_DNA"/>
</dbReference>
<reference evidence="2" key="1">
    <citation type="submission" date="2017-04" db="EMBL/GenBank/DDBJ databases">
        <authorList>
            <person name="Varghese N."/>
            <person name="Submissions S."/>
        </authorList>
    </citation>
    <scope>NUCLEOTIDE SEQUENCE [LARGE SCALE GENOMIC DNA]</scope>
    <source>
        <strain evidence="2">DSM 16512</strain>
    </source>
</reference>
<dbReference type="STRING" id="1069081.SAMN05660197_0993"/>
<keyword evidence="1" id="KW-0413">Isomerase</keyword>